<protein>
    <submittedName>
        <fullName evidence="2">DNA-binding MarR family transcriptional regulator</fullName>
    </submittedName>
</protein>
<keyword evidence="2" id="KW-0238">DNA-binding</keyword>
<dbReference type="AlphaFoldDB" id="A0A370FFJ1"/>
<evidence type="ECO:0000259" key="1">
    <source>
        <dbReference type="SMART" id="SM00347"/>
    </source>
</evidence>
<evidence type="ECO:0000313" key="3">
    <source>
        <dbReference type="Proteomes" id="UP000255265"/>
    </source>
</evidence>
<comment type="caution">
    <text evidence="2">The sequence shown here is derived from an EMBL/GenBank/DDBJ whole genome shotgun (WGS) entry which is preliminary data.</text>
</comment>
<dbReference type="OrthoDB" id="8594189at2"/>
<dbReference type="EMBL" id="QQAV01000005">
    <property type="protein sequence ID" value="RDI24352.1"/>
    <property type="molecule type" value="Genomic_DNA"/>
</dbReference>
<dbReference type="Pfam" id="PF12802">
    <property type="entry name" value="MarR_2"/>
    <property type="match status" value="1"/>
</dbReference>
<dbReference type="Gene3D" id="1.10.10.10">
    <property type="entry name" value="Winged helix-like DNA-binding domain superfamily/Winged helix DNA-binding domain"/>
    <property type="match status" value="1"/>
</dbReference>
<dbReference type="InterPro" id="IPR000835">
    <property type="entry name" value="HTH_MarR-typ"/>
</dbReference>
<gene>
    <name evidence="2" type="ORF">DFR41_105267</name>
</gene>
<dbReference type="PANTHER" id="PTHR33164:SF43">
    <property type="entry name" value="HTH-TYPE TRANSCRIPTIONAL REPRESSOR YETL"/>
    <property type="match status" value="1"/>
</dbReference>
<accession>A0A370FFJ1</accession>
<evidence type="ECO:0000313" key="2">
    <source>
        <dbReference type="EMBL" id="RDI24352.1"/>
    </source>
</evidence>
<proteinExistence type="predicted"/>
<dbReference type="RefSeq" id="WP_017761499.1">
    <property type="nucleotide sequence ID" value="NZ_QQAV01000005.1"/>
</dbReference>
<organism evidence="2 3">
    <name type="scientific">Pseudacidovorax intermedius</name>
    <dbReference type="NCBI Taxonomy" id="433924"/>
    <lineage>
        <taxon>Bacteria</taxon>
        <taxon>Pseudomonadati</taxon>
        <taxon>Pseudomonadota</taxon>
        <taxon>Betaproteobacteria</taxon>
        <taxon>Burkholderiales</taxon>
        <taxon>Comamonadaceae</taxon>
        <taxon>Pseudacidovorax</taxon>
    </lineage>
</organism>
<dbReference type="SUPFAM" id="SSF46785">
    <property type="entry name" value="Winged helix' DNA-binding domain"/>
    <property type="match status" value="1"/>
</dbReference>
<dbReference type="GO" id="GO:0003700">
    <property type="term" value="F:DNA-binding transcription factor activity"/>
    <property type="evidence" value="ECO:0007669"/>
    <property type="project" value="InterPro"/>
</dbReference>
<dbReference type="InterPro" id="IPR039422">
    <property type="entry name" value="MarR/SlyA-like"/>
</dbReference>
<name>A0A370FFJ1_9BURK</name>
<reference evidence="2 3" key="1">
    <citation type="submission" date="2018-07" db="EMBL/GenBank/DDBJ databases">
        <title>Genomic Encyclopedia of Type Strains, Phase IV (KMG-IV): sequencing the most valuable type-strain genomes for metagenomic binning, comparative biology and taxonomic classification.</title>
        <authorList>
            <person name="Goeker M."/>
        </authorList>
    </citation>
    <scope>NUCLEOTIDE SEQUENCE [LARGE SCALE GENOMIC DNA]</scope>
    <source>
        <strain evidence="2 3">DSM 21352</strain>
    </source>
</reference>
<dbReference type="InterPro" id="IPR036390">
    <property type="entry name" value="WH_DNA-bd_sf"/>
</dbReference>
<keyword evidence="3" id="KW-1185">Reference proteome</keyword>
<dbReference type="GO" id="GO:0003677">
    <property type="term" value="F:DNA binding"/>
    <property type="evidence" value="ECO:0007669"/>
    <property type="project" value="UniProtKB-KW"/>
</dbReference>
<dbReference type="Proteomes" id="UP000255265">
    <property type="component" value="Unassembled WGS sequence"/>
</dbReference>
<dbReference type="SMART" id="SM00347">
    <property type="entry name" value="HTH_MARR"/>
    <property type="match status" value="1"/>
</dbReference>
<sequence length="156" mass="16949">MSEGSAASAAEKRRLEALSEFRYRLRNFLRFSEDAAREEGITVLHYQLLLHTQGFAGRDWATVTEIAERLQAQVHGVVALISRCEEAGLVQRKPGRTDRRQTEVHLLPKGQRKLQKLAGQHLGQISALAEAVRLAQAIAGPAEAGGAPASEAAEAS</sequence>
<dbReference type="InterPro" id="IPR036388">
    <property type="entry name" value="WH-like_DNA-bd_sf"/>
</dbReference>
<dbReference type="PANTHER" id="PTHR33164">
    <property type="entry name" value="TRANSCRIPTIONAL REGULATOR, MARR FAMILY"/>
    <property type="match status" value="1"/>
</dbReference>
<feature type="domain" description="HTH marR-type" evidence="1">
    <location>
        <begin position="34"/>
        <end position="137"/>
    </location>
</feature>
<dbReference type="GO" id="GO:0006950">
    <property type="term" value="P:response to stress"/>
    <property type="evidence" value="ECO:0007669"/>
    <property type="project" value="TreeGrafter"/>
</dbReference>